<proteinExistence type="predicted"/>
<reference evidence="1" key="1">
    <citation type="submission" date="2020-05" db="EMBL/GenBank/DDBJ databases">
        <authorList>
            <person name="Chiriac C."/>
            <person name="Salcher M."/>
            <person name="Ghai R."/>
            <person name="Kavagutti S V."/>
        </authorList>
    </citation>
    <scope>NUCLEOTIDE SEQUENCE</scope>
</reference>
<evidence type="ECO:0000313" key="1">
    <source>
        <dbReference type="EMBL" id="CAB4197065.1"/>
    </source>
</evidence>
<sequence>MVTRMVNQYSDRGNIKDLANKHEAEIGISKCEMRLKSLYEYAKLNNNNLMLNSLGFITTNYIDDKNALPLTVYRIRKIVEEIKSKSGNNIALLKKQFDDCFSYEISKMASDYISNRQIIKRAMITKRPVFRRVSK</sequence>
<gene>
    <name evidence="1" type="ORF">UFOVP1290_585</name>
</gene>
<name>A0A6J5RXW3_9CAUD</name>
<accession>A0A6J5RXW3</accession>
<dbReference type="EMBL" id="LR797252">
    <property type="protein sequence ID" value="CAB4197065.1"/>
    <property type="molecule type" value="Genomic_DNA"/>
</dbReference>
<organism evidence="1">
    <name type="scientific">uncultured Caudovirales phage</name>
    <dbReference type="NCBI Taxonomy" id="2100421"/>
    <lineage>
        <taxon>Viruses</taxon>
        <taxon>Duplodnaviria</taxon>
        <taxon>Heunggongvirae</taxon>
        <taxon>Uroviricota</taxon>
        <taxon>Caudoviricetes</taxon>
        <taxon>Peduoviridae</taxon>
        <taxon>Maltschvirus</taxon>
        <taxon>Maltschvirus maltsch</taxon>
    </lineage>
</organism>
<protein>
    <submittedName>
        <fullName evidence="1">Uncharacterized protein</fullName>
    </submittedName>
</protein>